<evidence type="ECO:0000313" key="7">
    <source>
        <dbReference type="EMBL" id="KAA2261598.1"/>
    </source>
</evidence>
<keyword evidence="2" id="KW-0805">Transcription regulation</keyword>
<dbReference type="SMART" id="SM01043">
    <property type="entry name" value="BTAD"/>
    <property type="match status" value="1"/>
</dbReference>
<dbReference type="SUPFAM" id="SSF46894">
    <property type="entry name" value="C-terminal effector domain of the bipartite response regulators"/>
    <property type="match status" value="1"/>
</dbReference>
<evidence type="ECO:0000256" key="4">
    <source>
        <dbReference type="ARBA" id="ARBA00023163"/>
    </source>
</evidence>
<dbReference type="SMART" id="SM00028">
    <property type="entry name" value="TPR"/>
    <property type="match status" value="6"/>
</dbReference>
<dbReference type="Gene3D" id="1.10.10.10">
    <property type="entry name" value="Winged helix-like DNA-binding domain superfamily/Winged helix DNA-binding domain"/>
    <property type="match status" value="1"/>
</dbReference>
<dbReference type="Pfam" id="PF00486">
    <property type="entry name" value="Trans_reg_C"/>
    <property type="match status" value="1"/>
</dbReference>
<comment type="caution">
    <text evidence="7">The sequence shown here is derived from an EMBL/GenBank/DDBJ whole genome shotgun (WGS) entry which is preliminary data.</text>
</comment>
<evidence type="ECO:0000313" key="8">
    <source>
        <dbReference type="Proteomes" id="UP000323454"/>
    </source>
</evidence>
<evidence type="ECO:0000256" key="2">
    <source>
        <dbReference type="ARBA" id="ARBA00023015"/>
    </source>
</evidence>
<dbReference type="GO" id="GO:0043531">
    <property type="term" value="F:ADP binding"/>
    <property type="evidence" value="ECO:0007669"/>
    <property type="project" value="InterPro"/>
</dbReference>
<keyword evidence="4" id="KW-0804">Transcription</keyword>
<dbReference type="Gene3D" id="3.40.50.300">
    <property type="entry name" value="P-loop containing nucleotide triphosphate hydrolases"/>
    <property type="match status" value="1"/>
</dbReference>
<evidence type="ECO:0000259" key="6">
    <source>
        <dbReference type="PROSITE" id="PS51755"/>
    </source>
</evidence>
<reference evidence="7 8" key="2">
    <citation type="submission" date="2019-09" db="EMBL/GenBank/DDBJ databases">
        <authorList>
            <person name="Jin C."/>
        </authorList>
    </citation>
    <scope>NUCLEOTIDE SEQUENCE [LARGE SCALE GENOMIC DNA]</scope>
    <source>
        <strain evidence="7 8">AN110305</strain>
    </source>
</reference>
<proteinExistence type="inferred from homology"/>
<dbReference type="SUPFAM" id="SSF46785">
    <property type="entry name" value="Winged helix' DNA-binding domain"/>
    <property type="match status" value="1"/>
</dbReference>
<dbReference type="EMBL" id="VUOB01000027">
    <property type="protein sequence ID" value="KAA2261598.1"/>
    <property type="molecule type" value="Genomic_DNA"/>
</dbReference>
<gene>
    <name evidence="7" type="ORF">F0L68_16095</name>
</gene>
<dbReference type="GO" id="GO:0003677">
    <property type="term" value="F:DNA binding"/>
    <property type="evidence" value="ECO:0007669"/>
    <property type="project" value="UniProtKB-UniRule"/>
</dbReference>
<dbReference type="Proteomes" id="UP000323454">
    <property type="component" value="Unassembled WGS sequence"/>
</dbReference>
<dbReference type="InterPro" id="IPR051677">
    <property type="entry name" value="AfsR-DnrI-RedD_regulator"/>
</dbReference>
<dbReference type="PANTHER" id="PTHR35807">
    <property type="entry name" value="TRANSCRIPTIONAL REGULATOR REDD-RELATED"/>
    <property type="match status" value="1"/>
</dbReference>
<evidence type="ECO:0000256" key="3">
    <source>
        <dbReference type="ARBA" id="ARBA00023125"/>
    </source>
</evidence>
<dbReference type="Pfam" id="PF03704">
    <property type="entry name" value="BTAD"/>
    <property type="match status" value="1"/>
</dbReference>
<dbReference type="CDD" id="cd15831">
    <property type="entry name" value="BTAD"/>
    <property type="match status" value="1"/>
</dbReference>
<dbReference type="GO" id="GO:0006355">
    <property type="term" value="P:regulation of DNA-templated transcription"/>
    <property type="evidence" value="ECO:0007669"/>
    <property type="project" value="InterPro"/>
</dbReference>
<dbReference type="PROSITE" id="PS51755">
    <property type="entry name" value="OMPR_PHOB"/>
    <property type="match status" value="1"/>
</dbReference>
<dbReference type="Pfam" id="PF13181">
    <property type="entry name" value="TPR_8"/>
    <property type="match status" value="1"/>
</dbReference>
<keyword evidence="3 5" id="KW-0238">DNA-binding</keyword>
<dbReference type="AlphaFoldDB" id="A0A5B2XCY9"/>
<dbReference type="InterPro" id="IPR011990">
    <property type="entry name" value="TPR-like_helical_dom_sf"/>
</dbReference>
<accession>A0A5B2XCY9</accession>
<feature type="DNA-binding region" description="OmpR/PhoB-type" evidence="5">
    <location>
        <begin position="1"/>
        <end position="93"/>
    </location>
</feature>
<evidence type="ECO:0000256" key="1">
    <source>
        <dbReference type="ARBA" id="ARBA00005820"/>
    </source>
</evidence>
<dbReference type="PANTHER" id="PTHR35807:SF1">
    <property type="entry name" value="TRANSCRIPTIONAL REGULATOR REDD"/>
    <property type="match status" value="1"/>
</dbReference>
<dbReference type="GO" id="GO:0000160">
    <property type="term" value="P:phosphorelay signal transduction system"/>
    <property type="evidence" value="ECO:0007669"/>
    <property type="project" value="InterPro"/>
</dbReference>
<sequence>MEVRLLGPLEVFVAGRVVHVTSPKQRIVLATLALRANHLVPAEDLIDRLWDGAPPPTGRATLHNHVMRLRRLTAGPDAVSPVRTRSPGYVLDTEPDTVDVQVAQRLFAEALRARHAGDAEAEAELLRAAIEVWRGPALLDIPSERMRREDGAMWTERWAQAVERRIEVDLARGRHAEVIGELRALVRAHPLREGLRGHLMLALHGSGRRAEALDAYAEARRELVAQLGVEPGTRLRELHATVLAAHEQPAQDQPVTVRRPAVRPAELPRDVPGLAGRRAALDRLDAGLSAGLLVISGIAGVGKTALAVHWAHATADRFPDGQLYLDLRGFDPQHEPLPPALALPQLLRRLGVDAEQVAGDLAEQTTVYRSLLSNRRCLLVLDNARSAEQVRPLLPGGIGCATVITSRNRLGELVAIDGAVSVPLDVLSDEAAVRLLTDAVPAGQVAGRPAALPELARLCGRLPLALRIAAANLICHPHTTVAELVAALSDGAGLGGLTVDGAEEGAVAKAFGLSYASLPADQRRLFRLLGLVPGPDFTPASAAAITGASVATAARLLTALAAASLVEQHQPGRYRLHDLLRRFAVDRVALDEPPHSRAAALIALFDHYLDVADAASRRLNPDFTRLPRDVRPAVADLPDADSAVDWFAAERANLVAAVEHAADHGPWSYAWYLADALRSYFHGSVHVSEWRLTAMCGMRAARAAGDRRAQAGMELTLAAQAMGVTDFPRAIGHLHRALDISVEVGWERGEWAATNNLGTLYEHTGRPRQALPYARRSAEFTEGLGAEGGEATANGVLGQTYWGLGQLANAAACLRLAGALVRQAGNEVAAMRFAGDLGFVLHDQGLLDEAEQHLVAALASYRRFSSPVAQADVLSGLSRLRCEAGDLVGALARGTEALDLARRFSEAEPIAIALDAVAGAHHAAGSLALARKHRREAVQIAERAGTDAVTVDALTGLSADERELGDHRAAVAAANRARAISRRTGSLLRQIRAETALAQAYRRVGNVEHALRWTRHALDLAAPVGARLVAQRLTDLLADLTERREAPAE</sequence>
<dbReference type="RefSeq" id="WP_149850393.1">
    <property type="nucleotide sequence ID" value="NZ_VUOB01000027.1"/>
</dbReference>
<dbReference type="SMART" id="SM00862">
    <property type="entry name" value="Trans_reg_C"/>
    <property type="match status" value="1"/>
</dbReference>
<dbReference type="Gene3D" id="1.25.40.10">
    <property type="entry name" value="Tetratricopeptide repeat domain"/>
    <property type="match status" value="3"/>
</dbReference>
<protein>
    <submittedName>
        <fullName evidence="7">Transcriptional regulator</fullName>
    </submittedName>
</protein>
<dbReference type="InterPro" id="IPR005158">
    <property type="entry name" value="BTAD"/>
</dbReference>
<dbReference type="InterPro" id="IPR036390">
    <property type="entry name" value="WH_DNA-bd_sf"/>
</dbReference>
<dbReference type="InterPro" id="IPR001867">
    <property type="entry name" value="OmpR/PhoB-type_DNA-bd"/>
</dbReference>
<dbReference type="InterPro" id="IPR036388">
    <property type="entry name" value="WH-like_DNA-bd_sf"/>
</dbReference>
<dbReference type="SUPFAM" id="SSF81901">
    <property type="entry name" value="HCP-like"/>
    <property type="match status" value="1"/>
</dbReference>
<reference evidence="7 8" key="1">
    <citation type="submission" date="2019-09" db="EMBL/GenBank/DDBJ databases">
        <title>Goodfellowia gen. nov., a new genus of the Pseudonocardineae related to Actinoalloteichus, containing Goodfellowia coeruleoviolacea gen. nov., comb. nov. gen. nov., comb. nov.</title>
        <authorList>
            <person name="Labeda D."/>
        </authorList>
    </citation>
    <scope>NUCLEOTIDE SEQUENCE [LARGE SCALE GENOMIC DNA]</scope>
    <source>
        <strain evidence="7 8">AN110305</strain>
    </source>
</reference>
<name>A0A5B2XCY9_9PSEU</name>
<comment type="similarity">
    <text evidence="1">Belongs to the AfsR/DnrI/RedD regulatory family.</text>
</comment>
<dbReference type="InterPro" id="IPR016032">
    <property type="entry name" value="Sig_transdc_resp-reg_C-effctor"/>
</dbReference>
<dbReference type="SUPFAM" id="SSF48452">
    <property type="entry name" value="TPR-like"/>
    <property type="match status" value="2"/>
</dbReference>
<dbReference type="SUPFAM" id="SSF52540">
    <property type="entry name" value="P-loop containing nucleoside triphosphate hydrolases"/>
    <property type="match status" value="1"/>
</dbReference>
<evidence type="ECO:0000256" key="5">
    <source>
        <dbReference type="PROSITE-ProRule" id="PRU01091"/>
    </source>
</evidence>
<dbReference type="InterPro" id="IPR027417">
    <property type="entry name" value="P-loop_NTPase"/>
</dbReference>
<feature type="domain" description="OmpR/PhoB-type" evidence="6">
    <location>
        <begin position="1"/>
        <end position="93"/>
    </location>
</feature>
<dbReference type="Pfam" id="PF13424">
    <property type="entry name" value="TPR_12"/>
    <property type="match status" value="1"/>
</dbReference>
<organism evidence="7 8">
    <name type="scientific">Solihabitans fulvus</name>
    <dbReference type="NCBI Taxonomy" id="1892852"/>
    <lineage>
        <taxon>Bacteria</taxon>
        <taxon>Bacillati</taxon>
        <taxon>Actinomycetota</taxon>
        <taxon>Actinomycetes</taxon>
        <taxon>Pseudonocardiales</taxon>
        <taxon>Pseudonocardiaceae</taxon>
        <taxon>Solihabitans</taxon>
    </lineage>
</organism>
<keyword evidence="8" id="KW-1185">Reference proteome</keyword>
<dbReference type="PRINTS" id="PR00364">
    <property type="entry name" value="DISEASERSIST"/>
</dbReference>
<dbReference type="OrthoDB" id="9812579at2"/>
<dbReference type="InterPro" id="IPR019734">
    <property type="entry name" value="TPR_rpt"/>
</dbReference>